<keyword evidence="10" id="KW-1185">Reference proteome</keyword>
<dbReference type="EMBL" id="JARRAF010000058">
    <property type="protein sequence ID" value="MDK2126864.1"/>
    <property type="molecule type" value="Genomic_DNA"/>
</dbReference>
<dbReference type="PANTHER" id="PTHR11985:SF35">
    <property type="entry name" value="ANAEROBIC GLYCEROL-3-PHOSPHATE DEHYDROGENASE SUBUNIT A"/>
    <property type="match status" value="1"/>
</dbReference>
<protein>
    <submittedName>
        <fullName evidence="9">Glycerol-3-phosphate dehydrogenase/oxidase</fullName>
        <ecNumber evidence="9">1.-.-.-</ecNumber>
    </submittedName>
</protein>
<evidence type="ECO:0000256" key="1">
    <source>
        <dbReference type="ARBA" id="ARBA00001974"/>
    </source>
</evidence>
<dbReference type="PANTHER" id="PTHR11985">
    <property type="entry name" value="GLYCEROL-3-PHOSPHATE DEHYDROGENASE"/>
    <property type="match status" value="1"/>
</dbReference>
<comment type="cofactor">
    <cofactor evidence="1">
        <name>FAD</name>
        <dbReference type="ChEBI" id="CHEBI:57692"/>
    </cofactor>
</comment>
<evidence type="ECO:0000256" key="4">
    <source>
        <dbReference type="ARBA" id="ARBA00022798"/>
    </source>
</evidence>
<evidence type="ECO:0000259" key="7">
    <source>
        <dbReference type="Pfam" id="PF01266"/>
    </source>
</evidence>
<dbReference type="Pfam" id="PF01266">
    <property type="entry name" value="DAO"/>
    <property type="match status" value="1"/>
</dbReference>
<dbReference type="InterPro" id="IPR000447">
    <property type="entry name" value="G3P_DH_FAD-dep"/>
</dbReference>
<name>A0ABT7E482_9NEIS</name>
<evidence type="ECO:0000259" key="8">
    <source>
        <dbReference type="Pfam" id="PF16901"/>
    </source>
</evidence>
<dbReference type="InterPro" id="IPR031656">
    <property type="entry name" value="DAO_C"/>
</dbReference>
<dbReference type="Gene3D" id="3.50.50.60">
    <property type="entry name" value="FAD/NAD(P)-binding domain"/>
    <property type="match status" value="1"/>
</dbReference>
<feature type="domain" description="Alpha-glycerophosphate oxidase C-terminal" evidence="8">
    <location>
        <begin position="415"/>
        <end position="508"/>
    </location>
</feature>
<dbReference type="GO" id="GO:0016491">
    <property type="term" value="F:oxidoreductase activity"/>
    <property type="evidence" value="ECO:0007669"/>
    <property type="project" value="UniProtKB-KW"/>
</dbReference>
<gene>
    <name evidence="9" type="ORF">PZA18_22740</name>
</gene>
<evidence type="ECO:0000313" key="9">
    <source>
        <dbReference type="EMBL" id="MDK2126864.1"/>
    </source>
</evidence>
<keyword evidence="4" id="KW-0319">Glycerol metabolism</keyword>
<reference evidence="9" key="1">
    <citation type="submission" date="2023-03" db="EMBL/GenBank/DDBJ databases">
        <title>Chitinimonas shenzhenensis gen. nov., sp. nov., a novel member of family Burkholderiaceae isolated from activated sludge collected in Shen Zhen, China.</title>
        <authorList>
            <person name="Wang X."/>
        </authorList>
    </citation>
    <scope>NUCLEOTIDE SEQUENCE</scope>
    <source>
        <strain evidence="9">DQS-5</strain>
    </source>
</reference>
<dbReference type="InterPro" id="IPR036188">
    <property type="entry name" value="FAD/NAD-bd_sf"/>
</dbReference>
<dbReference type="EC" id="1.-.-.-" evidence="9"/>
<evidence type="ECO:0000256" key="5">
    <source>
        <dbReference type="ARBA" id="ARBA00022827"/>
    </source>
</evidence>
<comment type="caution">
    <text evidence="9">The sequence shown here is derived from an EMBL/GenBank/DDBJ whole genome shotgun (WGS) entry which is preliminary data.</text>
</comment>
<dbReference type="InterPro" id="IPR006076">
    <property type="entry name" value="FAD-dep_OxRdtase"/>
</dbReference>
<sequence length="555" mass="60796">MSDVRPSPYWQAGGRTAALERLTEHWDLIVIGGGISGAGVLLEAARQGWRCLLVEQRDFAWGTSSRSSKLVHGGLRYLKEGQFRLTLHSVRERQKLLRDGEGLIEPQRFLFPDREGCRPPRWQLGIGLAVYDWMARTRTRRHHPLAEMQEMAPGLDTTGLRGGMSYLDAKTDDARLVLRVLQEAMQAGGLAINYLPAASLVVQDGQVIGLHLVDALTSTPYVVRAKSVISATGVWADRLRREVGGTAKLRPLRGSHLMIAAERLPVSAAVSFSHPFDGRPVFLYPWEGVTLVGTTDVDHAESLDSDAAITPEETAYLMAALHAQFPALALDYDDVLATYAGVRPVVDSGETDPSKAGREHIVLNENGLITLTGGKLTTFLPMAHDALALAAAQAGKPWQKPAGSVFSSPPRLPAGLSHLQRQRLGGRYGAITDTVLAAAKPQELELIPGTQTSWLELRWAARAEAVTRLEDLLLRRCRLGILLREGGLAHIARIRSICQPELGWDDARWESEESAYRELIARSYSLPPASHLLDWHTYLQPPAALAGDAETPPQN</sequence>
<evidence type="ECO:0000313" key="10">
    <source>
        <dbReference type="Proteomes" id="UP001172778"/>
    </source>
</evidence>
<keyword evidence="3" id="KW-0285">Flavoprotein</keyword>
<evidence type="ECO:0000256" key="3">
    <source>
        <dbReference type="ARBA" id="ARBA00022630"/>
    </source>
</evidence>
<comment type="similarity">
    <text evidence="2">Belongs to the FAD-dependent glycerol-3-phosphate dehydrogenase family.</text>
</comment>
<organism evidence="9 10">
    <name type="scientific">Parachitinimonas caeni</name>
    <dbReference type="NCBI Taxonomy" id="3031301"/>
    <lineage>
        <taxon>Bacteria</taxon>
        <taxon>Pseudomonadati</taxon>
        <taxon>Pseudomonadota</taxon>
        <taxon>Betaproteobacteria</taxon>
        <taxon>Neisseriales</taxon>
        <taxon>Chitinibacteraceae</taxon>
        <taxon>Parachitinimonas</taxon>
    </lineage>
</organism>
<keyword evidence="6 9" id="KW-0560">Oxidoreductase</keyword>
<dbReference type="PRINTS" id="PR01001">
    <property type="entry name" value="FADG3PDH"/>
</dbReference>
<dbReference type="Gene3D" id="3.30.9.10">
    <property type="entry name" value="D-Amino Acid Oxidase, subunit A, domain 2"/>
    <property type="match status" value="1"/>
</dbReference>
<accession>A0ABT7E482</accession>
<keyword evidence="5" id="KW-0274">FAD</keyword>
<evidence type="ECO:0000256" key="2">
    <source>
        <dbReference type="ARBA" id="ARBA00007330"/>
    </source>
</evidence>
<proteinExistence type="inferred from homology"/>
<dbReference type="InterPro" id="IPR038299">
    <property type="entry name" value="DAO_C_sf"/>
</dbReference>
<evidence type="ECO:0000256" key="6">
    <source>
        <dbReference type="ARBA" id="ARBA00023002"/>
    </source>
</evidence>
<dbReference type="Pfam" id="PF16901">
    <property type="entry name" value="DAO_C"/>
    <property type="match status" value="1"/>
</dbReference>
<dbReference type="RefSeq" id="WP_284103186.1">
    <property type="nucleotide sequence ID" value="NZ_JARRAF010000058.1"/>
</dbReference>
<dbReference type="Proteomes" id="UP001172778">
    <property type="component" value="Unassembled WGS sequence"/>
</dbReference>
<feature type="domain" description="FAD dependent oxidoreductase" evidence="7">
    <location>
        <begin position="27"/>
        <end position="378"/>
    </location>
</feature>
<dbReference type="SUPFAM" id="SSF51905">
    <property type="entry name" value="FAD/NAD(P)-binding domain"/>
    <property type="match status" value="1"/>
</dbReference>
<dbReference type="Gene3D" id="1.10.8.870">
    <property type="entry name" value="Alpha-glycerophosphate oxidase, cap domain"/>
    <property type="match status" value="1"/>
</dbReference>